<keyword evidence="3" id="KW-1185">Reference proteome</keyword>
<feature type="domain" description="PIN" evidence="1">
    <location>
        <begin position="5"/>
        <end position="113"/>
    </location>
</feature>
<evidence type="ECO:0000313" key="2">
    <source>
        <dbReference type="EMBL" id="UXD22188.1"/>
    </source>
</evidence>
<organism evidence="2 3">
    <name type="scientific">Ignicoccus pacificus DSM 13166</name>
    <dbReference type="NCBI Taxonomy" id="940294"/>
    <lineage>
        <taxon>Archaea</taxon>
        <taxon>Thermoproteota</taxon>
        <taxon>Thermoprotei</taxon>
        <taxon>Desulfurococcales</taxon>
        <taxon>Desulfurococcaceae</taxon>
        <taxon>Ignicoccus</taxon>
    </lineage>
</organism>
<protein>
    <recommendedName>
        <fullName evidence="1">PIN domain-containing protein</fullName>
    </recommendedName>
</protein>
<dbReference type="KEGG" id="ipc:IPA_02420"/>
<gene>
    <name evidence="2" type="ORF">IPA_02420</name>
</gene>
<dbReference type="EMBL" id="CP006868">
    <property type="protein sequence ID" value="UXD22188.1"/>
    <property type="molecule type" value="Genomic_DNA"/>
</dbReference>
<dbReference type="Proteomes" id="UP001063698">
    <property type="component" value="Chromosome"/>
</dbReference>
<proteinExistence type="predicted"/>
<reference evidence="2" key="1">
    <citation type="submission" date="2013-11" db="EMBL/GenBank/DDBJ databases">
        <title>Comparative genomics of Ignicoccus.</title>
        <authorList>
            <person name="Podar M."/>
        </authorList>
    </citation>
    <scope>NUCLEOTIDE SEQUENCE</scope>
    <source>
        <strain evidence="2">DSM 13166</strain>
    </source>
</reference>
<evidence type="ECO:0000259" key="1">
    <source>
        <dbReference type="Pfam" id="PF10130"/>
    </source>
</evidence>
<sequence length="143" mass="16451">MKECISSRSWTLTLSYEIVSEIEEHKENIAKLLLRRLRKGKVSLDEVLDNLLTFWIDSLKRMEIVDLSDVSVDHLCEGALERMASRDPKDLHVLMLALYSTPSIILSNDKDFEEVKQELETCNVKVLKVGEFLGTYCGAFREN</sequence>
<accession>A0A977PKP2</accession>
<dbReference type="AlphaFoldDB" id="A0A977PKP2"/>
<evidence type="ECO:0000313" key="3">
    <source>
        <dbReference type="Proteomes" id="UP001063698"/>
    </source>
</evidence>
<dbReference type="Pfam" id="PF10130">
    <property type="entry name" value="PIN_2"/>
    <property type="match status" value="1"/>
</dbReference>
<dbReference type="InterPro" id="IPR002716">
    <property type="entry name" value="PIN_dom"/>
</dbReference>
<name>A0A977PKP2_9CREN</name>